<evidence type="ECO:0000313" key="2">
    <source>
        <dbReference type="Proteomes" id="UP000199072"/>
    </source>
</evidence>
<keyword evidence="2" id="KW-1185">Reference proteome</keyword>
<protein>
    <recommendedName>
        <fullName evidence="3">Outer membrane protein beta-barrel domain-containing protein</fullName>
    </recommendedName>
</protein>
<dbReference type="EMBL" id="FNAI01000028">
    <property type="protein sequence ID" value="SDF74922.1"/>
    <property type="molecule type" value="Genomic_DNA"/>
</dbReference>
<dbReference type="OrthoDB" id="791340at2"/>
<organism evidence="1 2">
    <name type="scientific">Mucilaginibacter pineti</name>
    <dbReference type="NCBI Taxonomy" id="1391627"/>
    <lineage>
        <taxon>Bacteria</taxon>
        <taxon>Pseudomonadati</taxon>
        <taxon>Bacteroidota</taxon>
        <taxon>Sphingobacteriia</taxon>
        <taxon>Sphingobacteriales</taxon>
        <taxon>Sphingobacteriaceae</taxon>
        <taxon>Mucilaginibacter</taxon>
    </lineage>
</organism>
<dbReference type="Proteomes" id="UP000199072">
    <property type="component" value="Unassembled WGS sequence"/>
</dbReference>
<sequence>MKLFFTGVFVSLFAAVAFGQKPSVVPAISRAIVGHEKPKTAGKDTVMESDTSKENKEPRYYYASFNTNVFVNTKGGVGDRFSPVLEFGRAYGIFDIGLAAGRLKTAGRDTVAYLEFRPTINVFSKGRFAESLCLGAGYVFGAKQALMTEICNSINFNVSENIQVSVSQGYCFYDGTNSSRTGQYMGLGIAYNFLKGHSVNKQRKKAAIVSDQ</sequence>
<dbReference type="STRING" id="1391627.SAMN05216464_12812"/>
<evidence type="ECO:0008006" key="3">
    <source>
        <dbReference type="Google" id="ProtNLM"/>
    </source>
</evidence>
<dbReference type="AlphaFoldDB" id="A0A1G7NLS8"/>
<gene>
    <name evidence="1" type="ORF">SAMN05216464_12812</name>
</gene>
<name>A0A1G7NLS8_9SPHI</name>
<reference evidence="1 2" key="1">
    <citation type="submission" date="2016-10" db="EMBL/GenBank/DDBJ databases">
        <authorList>
            <person name="de Groot N.N."/>
        </authorList>
    </citation>
    <scope>NUCLEOTIDE SEQUENCE [LARGE SCALE GENOMIC DNA]</scope>
    <source>
        <strain evidence="1 2">47C3B</strain>
    </source>
</reference>
<dbReference type="RefSeq" id="WP_091157547.1">
    <property type="nucleotide sequence ID" value="NZ_FNAI01000028.1"/>
</dbReference>
<accession>A0A1G7NLS8</accession>
<evidence type="ECO:0000313" key="1">
    <source>
        <dbReference type="EMBL" id="SDF74922.1"/>
    </source>
</evidence>
<proteinExistence type="predicted"/>